<comment type="caution">
    <text evidence="1">The sequence shown here is derived from an EMBL/GenBank/DDBJ whole genome shotgun (WGS) entry which is preliminary data.</text>
</comment>
<dbReference type="Proteomes" id="UP001596183">
    <property type="component" value="Unassembled WGS sequence"/>
</dbReference>
<protein>
    <submittedName>
        <fullName evidence="1">Uncharacterized protein</fullName>
    </submittedName>
</protein>
<gene>
    <name evidence="1" type="ORF">ACFP2V_34390</name>
</gene>
<reference evidence="2" key="1">
    <citation type="journal article" date="2019" name="Int. J. Syst. Evol. Microbiol.">
        <title>The Global Catalogue of Microorganisms (GCM) 10K type strain sequencing project: providing services to taxonomists for standard genome sequencing and annotation.</title>
        <authorList>
            <consortium name="The Broad Institute Genomics Platform"/>
            <consortium name="The Broad Institute Genome Sequencing Center for Infectious Disease"/>
            <person name="Wu L."/>
            <person name="Ma J."/>
        </authorList>
    </citation>
    <scope>NUCLEOTIDE SEQUENCE [LARGE SCALE GENOMIC DNA]</scope>
    <source>
        <strain evidence="2">JCM 13852</strain>
    </source>
</reference>
<proteinExistence type="predicted"/>
<keyword evidence="2" id="KW-1185">Reference proteome</keyword>
<evidence type="ECO:0000313" key="2">
    <source>
        <dbReference type="Proteomes" id="UP001596183"/>
    </source>
</evidence>
<dbReference type="EMBL" id="JBHSPC010000137">
    <property type="protein sequence ID" value="MFC5674964.1"/>
    <property type="molecule type" value="Genomic_DNA"/>
</dbReference>
<dbReference type="RefSeq" id="WP_381219256.1">
    <property type="nucleotide sequence ID" value="NZ_JBHSPC010000137.1"/>
</dbReference>
<accession>A0ABW0XZ13</accession>
<sequence>MCRSRPVCTQDRAVPARDLGHGIVLGNRSVDLLARVQSSRAKEHVREFDTVLALWRREQAVREFIHRNRTELGVTA</sequence>
<name>A0ABW0XZ13_9ACTN</name>
<organism evidence="1 2">
    <name type="scientific">Streptomyces incanus</name>
    <dbReference type="NCBI Taxonomy" id="887453"/>
    <lineage>
        <taxon>Bacteria</taxon>
        <taxon>Bacillati</taxon>
        <taxon>Actinomycetota</taxon>
        <taxon>Actinomycetes</taxon>
        <taxon>Kitasatosporales</taxon>
        <taxon>Streptomycetaceae</taxon>
        <taxon>Streptomyces</taxon>
    </lineage>
</organism>
<evidence type="ECO:0000313" key="1">
    <source>
        <dbReference type="EMBL" id="MFC5674964.1"/>
    </source>
</evidence>